<protein>
    <submittedName>
        <fullName evidence="1">Uncharacterized protein</fullName>
    </submittedName>
</protein>
<comment type="caution">
    <text evidence="1">The sequence shown here is derived from an EMBL/GenBank/DDBJ whole genome shotgun (WGS) entry which is preliminary data.</text>
</comment>
<proteinExistence type="predicted"/>
<name>A0AAV2H4I6_LYMST</name>
<dbReference type="Proteomes" id="UP001497497">
    <property type="component" value="Unassembled WGS sequence"/>
</dbReference>
<gene>
    <name evidence="1" type="ORF">GSLYS_00001326001</name>
</gene>
<accession>A0AAV2H4I6</accession>
<evidence type="ECO:0000313" key="2">
    <source>
        <dbReference type="Proteomes" id="UP001497497"/>
    </source>
</evidence>
<sequence>MEGLLEWTAPTVPIKEFGVSKFLDLLPQNPNSLPPPGTIYTIIDVGIDSSRPLSLPSDSYYPPKVQKRGQFLHRLFSMLHPHPFLVTRFDPQGAVGCVRAVSKDYVEVMFRLHVEFQLNEPPRLPFWFTPAQFTGRLLMSRNLTKVLHFHLYVPNDRRLNVDMEWLIDKNDPEVMEVDIGYMPHMELISAGHSKPHDEVAYESINFPVELRGMANSSSVKIQWEVEITENDAMEALAVKFYPFKKVKYYNLSDAFNVATAEKKLVHSLVLWGALDDQSC</sequence>
<evidence type="ECO:0000313" key="1">
    <source>
        <dbReference type="EMBL" id="CAL1527149.1"/>
    </source>
</evidence>
<dbReference type="AlphaFoldDB" id="A0AAV2H4I6"/>
<dbReference type="PANTHER" id="PTHR16213:SF78">
    <property type="entry name" value="SELENOPROTEIN N"/>
    <property type="match status" value="1"/>
</dbReference>
<dbReference type="PANTHER" id="PTHR16213">
    <property type="entry name" value="SELENOPROTEIN N"/>
    <property type="match status" value="1"/>
</dbReference>
<keyword evidence="2" id="KW-1185">Reference proteome</keyword>
<organism evidence="1 2">
    <name type="scientific">Lymnaea stagnalis</name>
    <name type="common">Great pond snail</name>
    <name type="synonym">Helix stagnalis</name>
    <dbReference type="NCBI Taxonomy" id="6523"/>
    <lineage>
        <taxon>Eukaryota</taxon>
        <taxon>Metazoa</taxon>
        <taxon>Spiralia</taxon>
        <taxon>Lophotrochozoa</taxon>
        <taxon>Mollusca</taxon>
        <taxon>Gastropoda</taxon>
        <taxon>Heterobranchia</taxon>
        <taxon>Euthyneura</taxon>
        <taxon>Panpulmonata</taxon>
        <taxon>Hygrophila</taxon>
        <taxon>Lymnaeoidea</taxon>
        <taxon>Lymnaeidae</taxon>
        <taxon>Lymnaea</taxon>
    </lineage>
</organism>
<dbReference type="GO" id="GO:0055074">
    <property type="term" value="P:calcium ion homeostasis"/>
    <property type="evidence" value="ECO:0007669"/>
    <property type="project" value="TreeGrafter"/>
</dbReference>
<reference evidence="1 2" key="1">
    <citation type="submission" date="2024-04" db="EMBL/GenBank/DDBJ databases">
        <authorList>
            <consortium name="Genoscope - CEA"/>
            <person name="William W."/>
        </authorList>
    </citation>
    <scope>NUCLEOTIDE SEQUENCE [LARGE SCALE GENOMIC DNA]</scope>
</reference>
<dbReference type="EMBL" id="CAXITT010000012">
    <property type="protein sequence ID" value="CAL1527149.1"/>
    <property type="molecule type" value="Genomic_DNA"/>
</dbReference>
<dbReference type="GO" id="GO:0005789">
    <property type="term" value="C:endoplasmic reticulum membrane"/>
    <property type="evidence" value="ECO:0007669"/>
    <property type="project" value="TreeGrafter"/>
</dbReference>